<evidence type="ECO:0000256" key="8">
    <source>
        <dbReference type="ARBA" id="ARBA00023277"/>
    </source>
</evidence>
<dbReference type="PANTHER" id="PTHR32438">
    <property type="entry name" value="4-ALPHA-GLUCANOTRANSFERASE DPE1, CHLOROPLASTIC/AMYLOPLASTIC"/>
    <property type="match status" value="1"/>
</dbReference>
<keyword evidence="7" id="KW-0934">Plastid</keyword>
<name>A0A0K9PIY7_ZOSMR</name>
<dbReference type="NCBIfam" id="TIGR00217">
    <property type="entry name" value="malQ"/>
    <property type="match status" value="1"/>
</dbReference>
<dbReference type="PANTHER" id="PTHR32438:SF5">
    <property type="entry name" value="4-ALPHA-GLUCANOTRANSFERASE DPE1, CHLOROPLASTIC_AMYLOPLASTIC"/>
    <property type="match status" value="1"/>
</dbReference>
<evidence type="ECO:0000256" key="6">
    <source>
        <dbReference type="ARBA" id="ARBA00022679"/>
    </source>
</evidence>
<evidence type="ECO:0000256" key="2">
    <source>
        <dbReference type="ARBA" id="ARBA00004602"/>
    </source>
</evidence>
<proteinExistence type="inferred from homology"/>
<dbReference type="EC" id="2.4.1.25" evidence="4 11"/>
<evidence type="ECO:0000256" key="10">
    <source>
        <dbReference type="ARBA" id="ARBA00031501"/>
    </source>
</evidence>
<keyword evidence="13" id="KW-1185">Reference proteome</keyword>
<dbReference type="Gene3D" id="3.20.20.80">
    <property type="entry name" value="Glycosidases"/>
    <property type="match status" value="1"/>
</dbReference>
<evidence type="ECO:0000313" key="12">
    <source>
        <dbReference type="EMBL" id="KMZ68182.1"/>
    </source>
</evidence>
<keyword evidence="7" id="KW-0035">Amyloplast</keyword>
<evidence type="ECO:0000256" key="11">
    <source>
        <dbReference type="RuleBase" id="RU361207"/>
    </source>
</evidence>
<evidence type="ECO:0000313" key="13">
    <source>
        <dbReference type="Proteomes" id="UP000036987"/>
    </source>
</evidence>
<comment type="catalytic activity">
    <reaction evidence="1 11">
        <text>Transfers a segment of a (1-&gt;4)-alpha-D-glucan to a new position in an acceptor, which may be glucose or a (1-&gt;4)-alpha-D-glucan.</text>
        <dbReference type="EC" id="2.4.1.25"/>
    </reaction>
</comment>
<evidence type="ECO:0000256" key="4">
    <source>
        <dbReference type="ARBA" id="ARBA00012560"/>
    </source>
</evidence>
<comment type="caution">
    <text evidence="12">The sequence shown here is derived from an EMBL/GenBank/DDBJ whole genome shotgun (WGS) entry which is preliminary data.</text>
</comment>
<accession>A0A0K9PIY7</accession>
<comment type="subcellular location">
    <subcellularLocation>
        <location evidence="2">Plastid</location>
        <location evidence="2">Amyloplast</location>
    </subcellularLocation>
</comment>
<dbReference type="InterPro" id="IPR003385">
    <property type="entry name" value="Glyco_hydro_77"/>
</dbReference>
<keyword evidence="5 11" id="KW-0328">Glycosyltransferase</keyword>
<dbReference type="EMBL" id="LFYR01000861">
    <property type="protein sequence ID" value="KMZ68182.1"/>
    <property type="molecule type" value="Genomic_DNA"/>
</dbReference>
<dbReference type="FunFam" id="3.20.20.80:FF:000193">
    <property type="entry name" value="4-alpha-glucanotransferase, chloroplastic/amyloplastic"/>
    <property type="match status" value="1"/>
</dbReference>
<evidence type="ECO:0000256" key="3">
    <source>
        <dbReference type="ARBA" id="ARBA00005684"/>
    </source>
</evidence>
<keyword evidence="6 11" id="KW-0808">Transferase</keyword>
<sequence length="576" mass="65555">MILSRSLPVSITFRPSSSVDTRFAHRSLPVFHRRRKRHCFRIAPRAILSGGTVFSTGEDLPVDYGEWLPKKDPGSKRRAGVILHPSSLQGPYGIGDFGEEALRFVDWLHLSGCSVWQVLPLVPPGRKSNEDGSPYAGQDANCGNTLLISLEDLVKDGLLSEDELPEPMDQQYVQFEYVSEIKDPLIAKAAKRLIASKGELKKQLYDFRHNPVIAGWLEDSALFAAIDNDINAFSWNEWPEPLKNRHLGALENIYQKYKDFIEIFIAQQFLFQKQWDKVRDYANKKGIKIMGDMPIYVGYHSADVWANKKDFLLDRNNSPILVSGVPPDAFSETGQLWGSPLYDWRAMEEDDFSWWVKRIKRACNLYDEFRIDHFRGFSGYWSVPYEAKTAMYGTWKAGPRETLFDVIFKAVGKINIIAEDLGIITEDVVQLRKAIGAPGMSVLQFAFGSGADNAYLPHNNECDQVVYTGTHDNDTSLGWWENMSNPKEKDHVKRYLNVTDEDNIPWALIRSALSSVAQISMVPMQDILCLGSGSRMNTPATQKGNWRWRIPSTISFDTLKPEAEKLRDLLLMYNRL</sequence>
<dbReference type="GO" id="GO:0000025">
    <property type="term" value="P:maltose catabolic process"/>
    <property type="evidence" value="ECO:0000318"/>
    <property type="project" value="GO_Central"/>
</dbReference>
<dbReference type="InterPro" id="IPR017853">
    <property type="entry name" value="GH"/>
</dbReference>
<dbReference type="AlphaFoldDB" id="A0A0K9PIY7"/>
<dbReference type="GO" id="GO:0009501">
    <property type="term" value="C:amyloplast"/>
    <property type="evidence" value="ECO:0007669"/>
    <property type="project" value="UniProtKB-SubCell"/>
</dbReference>
<protein>
    <recommendedName>
        <fullName evidence="4 11">4-alpha-glucanotransferase</fullName>
        <ecNumber evidence="4 11">2.4.1.25</ecNumber>
    </recommendedName>
    <alternativeName>
        <fullName evidence="9 11">Amylomaltase</fullName>
    </alternativeName>
    <alternativeName>
        <fullName evidence="10 11">Disproportionating enzyme</fullName>
    </alternativeName>
</protein>
<dbReference type="GO" id="GO:0000272">
    <property type="term" value="P:polysaccharide catabolic process"/>
    <property type="evidence" value="ECO:0000318"/>
    <property type="project" value="GO_Central"/>
</dbReference>
<keyword evidence="8 11" id="KW-0119">Carbohydrate metabolism</keyword>
<gene>
    <name evidence="12" type="ORF">ZOSMA_248G00210</name>
</gene>
<dbReference type="Pfam" id="PF02446">
    <property type="entry name" value="Glyco_hydro_77"/>
    <property type="match status" value="1"/>
</dbReference>
<dbReference type="SUPFAM" id="SSF51445">
    <property type="entry name" value="(Trans)glycosidases"/>
    <property type="match status" value="1"/>
</dbReference>
<evidence type="ECO:0000256" key="7">
    <source>
        <dbReference type="ARBA" id="ARBA00023234"/>
    </source>
</evidence>
<dbReference type="Proteomes" id="UP000036987">
    <property type="component" value="Unassembled WGS sequence"/>
</dbReference>
<evidence type="ECO:0000256" key="5">
    <source>
        <dbReference type="ARBA" id="ARBA00022676"/>
    </source>
</evidence>
<reference evidence="13" key="1">
    <citation type="journal article" date="2016" name="Nature">
        <title>The genome of the seagrass Zostera marina reveals angiosperm adaptation to the sea.</title>
        <authorList>
            <person name="Olsen J.L."/>
            <person name="Rouze P."/>
            <person name="Verhelst B."/>
            <person name="Lin Y.-C."/>
            <person name="Bayer T."/>
            <person name="Collen J."/>
            <person name="Dattolo E."/>
            <person name="De Paoli E."/>
            <person name="Dittami S."/>
            <person name="Maumus F."/>
            <person name="Michel G."/>
            <person name="Kersting A."/>
            <person name="Lauritano C."/>
            <person name="Lohaus R."/>
            <person name="Toepel M."/>
            <person name="Tonon T."/>
            <person name="Vanneste K."/>
            <person name="Amirebrahimi M."/>
            <person name="Brakel J."/>
            <person name="Bostroem C."/>
            <person name="Chovatia M."/>
            <person name="Grimwood J."/>
            <person name="Jenkins J.W."/>
            <person name="Jueterbock A."/>
            <person name="Mraz A."/>
            <person name="Stam W.T."/>
            <person name="Tice H."/>
            <person name="Bornberg-Bauer E."/>
            <person name="Green P.J."/>
            <person name="Pearson G.A."/>
            <person name="Procaccini G."/>
            <person name="Duarte C.M."/>
            <person name="Schmutz J."/>
            <person name="Reusch T.B.H."/>
            <person name="Van de Peer Y."/>
        </authorList>
    </citation>
    <scope>NUCLEOTIDE SEQUENCE [LARGE SCALE GENOMIC DNA]</scope>
    <source>
        <strain evidence="13">cv. Finnish</strain>
    </source>
</reference>
<organism evidence="12 13">
    <name type="scientific">Zostera marina</name>
    <name type="common">Eelgrass</name>
    <dbReference type="NCBI Taxonomy" id="29655"/>
    <lineage>
        <taxon>Eukaryota</taxon>
        <taxon>Viridiplantae</taxon>
        <taxon>Streptophyta</taxon>
        <taxon>Embryophyta</taxon>
        <taxon>Tracheophyta</taxon>
        <taxon>Spermatophyta</taxon>
        <taxon>Magnoliopsida</taxon>
        <taxon>Liliopsida</taxon>
        <taxon>Zosteraceae</taxon>
        <taxon>Zostera</taxon>
    </lineage>
</organism>
<comment type="similarity">
    <text evidence="3 11">Belongs to the disproportionating enzyme family.</text>
</comment>
<dbReference type="OMA" id="SWWIRRI"/>
<evidence type="ECO:0000256" key="1">
    <source>
        <dbReference type="ARBA" id="ARBA00000439"/>
    </source>
</evidence>
<dbReference type="NCBIfam" id="NF011080">
    <property type="entry name" value="PRK14508.1-3"/>
    <property type="match status" value="1"/>
</dbReference>
<dbReference type="OrthoDB" id="6123450at2759"/>
<dbReference type="STRING" id="29655.A0A0K9PIY7"/>
<dbReference type="GO" id="GO:0004134">
    <property type="term" value="F:4-alpha-glucanotransferase activity"/>
    <property type="evidence" value="ECO:0000318"/>
    <property type="project" value="GO_Central"/>
</dbReference>
<evidence type="ECO:0000256" key="9">
    <source>
        <dbReference type="ARBA" id="ARBA00031423"/>
    </source>
</evidence>